<evidence type="ECO:0000313" key="3">
    <source>
        <dbReference type="Proteomes" id="UP000014174"/>
    </source>
</evidence>
<evidence type="ECO:0000256" key="1">
    <source>
        <dbReference type="SAM" id="Phobius"/>
    </source>
</evidence>
<evidence type="ECO:0008006" key="4">
    <source>
        <dbReference type="Google" id="ProtNLM"/>
    </source>
</evidence>
<keyword evidence="1" id="KW-0472">Membrane</keyword>
<dbReference type="eggNOG" id="COG3152">
    <property type="taxonomic scope" value="Bacteria"/>
</dbReference>
<protein>
    <recommendedName>
        <fullName evidence="4">Integral membrane protein</fullName>
    </recommendedName>
</protein>
<accession>R9GTR2</accession>
<dbReference type="EMBL" id="AQPN01000063">
    <property type="protein sequence ID" value="EOR95096.1"/>
    <property type="molecule type" value="Genomic_DNA"/>
</dbReference>
<dbReference type="Proteomes" id="UP000014174">
    <property type="component" value="Unassembled WGS sequence"/>
</dbReference>
<organism evidence="2 3">
    <name type="scientific">Arcticibacter svalbardensis MN12-7</name>
    <dbReference type="NCBI Taxonomy" id="1150600"/>
    <lineage>
        <taxon>Bacteria</taxon>
        <taxon>Pseudomonadati</taxon>
        <taxon>Bacteroidota</taxon>
        <taxon>Sphingobacteriia</taxon>
        <taxon>Sphingobacteriales</taxon>
        <taxon>Sphingobacteriaceae</taxon>
        <taxon>Arcticibacter</taxon>
    </lineage>
</organism>
<reference evidence="2 3" key="1">
    <citation type="journal article" date="2013" name="Genome Announc.">
        <title>Draft Genome Sequence of Arcticibacter svalbardensis Strain MN12-7T, a Member of the Family Sphingobacteriaceae Isolated from an Arctic Soil Sample.</title>
        <authorList>
            <person name="Shivaji S."/>
            <person name="Ara S."/>
            <person name="Prasad S."/>
            <person name="Manasa B.P."/>
            <person name="Begum Z."/>
            <person name="Singh A."/>
            <person name="Kumar Pinnaka A."/>
        </authorList>
    </citation>
    <scope>NUCLEOTIDE SEQUENCE [LARGE SCALE GENOMIC DNA]</scope>
    <source>
        <strain evidence="2 3">MN12-7</strain>
    </source>
</reference>
<keyword evidence="1" id="KW-1133">Transmembrane helix</keyword>
<comment type="caution">
    <text evidence="2">The sequence shown here is derived from an EMBL/GenBank/DDBJ whole genome shotgun (WGS) entry which is preliminary data.</text>
</comment>
<dbReference type="Pfam" id="PF05656">
    <property type="entry name" value="DUF805"/>
    <property type="match status" value="1"/>
</dbReference>
<proteinExistence type="predicted"/>
<dbReference type="GO" id="GO:0016020">
    <property type="term" value="C:membrane"/>
    <property type="evidence" value="ECO:0007669"/>
    <property type="project" value="InterPro"/>
</dbReference>
<dbReference type="RefSeq" id="WP_016194820.1">
    <property type="nucleotide sequence ID" value="NZ_AQPN01000063.1"/>
</dbReference>
<evidence type="ECO:0000313" key="2">
    <source>
        <dbReference type="EMBL" id="EOR95096.1"/>
    </source>
</evidence>
<dbReference type="OrthoDB" id="9812349at2"/>
<name>R9GTR2_9SPHI</name>
<keyword evidence="1" id="KW-0812">Transmembrane</keyword>
<sequence length="83" mass="9467">MFKNSFSFEGRIRRMEYAISILLSLIANGIITETMTIGNGAQIVGVLYLPLLWFVLAQNTKRCHDLDSIGYFTYISMFPNRAL</sequence>
<feature type="transmembrane region" description="Helical" evidence="1">
    <location>
        <begin position="12"/>
        <end position="31"/>
    </location>
</feature>
<dbReference type="AlphaFoldDB" id="R9GTR2"/>
<feature type="transmembrane region" description="Helical" evidence="1">
    <location>
        <begin position="37"/>
        <end position="56"/>
    </location>
</feature>
<dbReference type="InterPro" id="IPR008523">
    <property type="entry name" value="DUF805"/>
</dbReference>
<gene>
    <name evidence="2" type="ORF">ADIARSV_1584</name>
</gene>
<keyword evidence="3" id="KW-1185">Reference proteome</keyword>